<keyword evidence="14" id="KW-1185">Reference proteome</keyword>
<dbReference type="PIRSF" id="PIRSF003161">
    <property type="entry name" value="FliG"/>
    <property type="match status" value="1"/>
</dbReference>
<dbReference type="EMBL" id="CP002105">
    <property type="protein sequence ID" value="ADL13150.1"/>
    <property type="molecule type" value="Genomic_DNA"/>
</dbReference>
<evidence type="ECO:0000256" key="6">
    <source>
        <dbReference type="ARBA" id="ARBA00022500"/>
    </source>
</evidence>
<dbReference type="InterPro" id="IPR028263">
    <property type="entry name" value="FliG_N"/>
</dbReference>
<dbReference type="GO" id="GO:0071973">
    <property type="term" value="P:bacterial-type flagellum-dependent cell motility"/>
    <property type="evidence" value="ECO:0007669"/>
    <property type="project" value="InterPro"/>
</dbReference>
<dbReference type="RefSeq" id="WP_013278595.1">
    <property type="nucleotide sequence ID" value="NC_014378.1"/>
</dbReference>
<keyword evidence="13" id="KW-0966">Cell projection</keyword>
<dbReference type="GO" id="GO:0009425">
    <property type="term" value="C:bacterial-type flagellum basal body"/>
    <property type="evidence" value="ECO:0007669"/>
    <property type="project" value="UniProtKB-SubCell"/>
</dbReference>
<evidence type="ECO:0000256" key="2">
    <source>
        <dbReference type="ARBA" id="ARBA00004413"/>
    </source>
</evidence>
<feature type="domain" description="Flagellar motor switch protein FliG C-terminal" evidence="10">
    <location>
        <begin position="219"/>
        <end position="326"/>
    </location>
</feature>
<evidence type="ECO:0000256" key="1">
    <source>
        <dbReference type="ARBA" id="ARBA00004117"/>
    </source>
</evidence>
<dbReference type="InterPro" id="IPR032779">
    <property type="entry name" value="FliG_M"/>
</dbReference>
<evidence type="ECO:0000256" key="7">
    <source>
        <dbReference type="ARBA" id="ARBA00022779"/>
    </source>
</evidence>
<name>D9QRK9_ACEAZ</name>
<keyword evidence="13" id="KW-0282">Flagellum</keyword>
<dbReference type="NCBIfam" id="TIGR00207">
    <property type="entry name" value="fliG"/>
    <property type="match status" value="1"/>
</dbReference>
<dbReference type="STRING" id="574087.Acear_1645"/>
<evidence type="ECO:0000313" key="14">
    <source>
        <dbReference type="Proteomes" id="UP000001661"/>
    </source>
</evidence>
<dbReference type="Proteomes" id="UP000001661">
    <property type="component" value="Chromosome"/>
</dbReference>
<evidence type="ECO:0000259" key="10">
    <source>
        <dbReference type="Pfam" id="PF01706"/>
    </source>
</evidence>
<dbReference type="HOGENOM" id="CLU_047835_1_1_9"/>
<dbReference type="GO" id="GO:0006935">
    <property type="term" value="P:chemotaxis"/>
    <property type="evidence" value="ECO:0007669"/>
    <property type="project" value="UniProtKB-KW"/>
</dbReference>
<evidence type="ECO:0000259" key="11">
    <source>
        <dbReference type="Pfam" id="PF14841"/>
    </source>
</evidence>
<accession>D9QRK9</accession>
<dbReference type="Pfam" id="PF14841">
    <property type="entry name" value="FliG_M"/>
    <property type="match status" value="1"/>
</dbReference>
<dbReference type="SUPFAM" id="SSF48029">
    <property type="entry name" value="FliG"/>
    <property type="match status" value="2"/>
</dbReference>
<evidence type="ECO:0000256" key="4">
    <source>
        <dbReference type="ARBA" id="ARBA00021870"/>
    </source>
</evidence>
<feature type="domain" description="Flagellar motor switch protein FliG N-terminal" evidence="12">
    <location>
        <begin position="6"/>
        <end position="109"/>
    </location>
</feature>
<dbReference type="OrthoDB" id="9780302at2"/>
<reference evidence="13 14" key="1">
    <citation type="journal article" date="2010" name="Stand. Genomic Sci.">
        <title>Complete genome sequence of Acetohalobium arabaticum type strain (Z-7288).</title>
        <authorList>
            <person name="Sikorski J."/>
            <person name="Lapidus A."/>
            <person name="Chertkov O."/>
            <person name="Lucas S."/>
            <person name="Copeland A."/>
            <person name="Glavina Del Rio T."/>
            <person name="Nolan M."/>
            <person name="Tice H."/>
            <person name="Cheng J.F."/>
            <person name="Han C."/>
            <person name="Brambilla E."/>
            <person name="Pitluck S."/>
            <person name="Liolios K."/>
            <person name="Ivanova N."/>
            <person name="Mavromatis K."/>
            <person name="Mikhailova N."/>
            <person name="Pati A."/>
            <person name="Bruce D."/>
            <person name="Detter C."/>
            <person name="Tapia R."/>
            <person name="Goodwin L."/>
            <person name="Chen A."/>
            <person name="Palaniappan K."/>
            <person name="Land M."/>
            <person name="Hauser L."/>
            <person name="Chang Y.J."/>
            <person name="Jeffries C.D."/>
            <person name="Rohde M."/>
            <person name="Goker M."/>
            <person name="Spring S."/>
            <person name="Woyke T."/>
            <person name="Bristow J."/>
            <person name="Eisen J.A."/>
            <person name="Markowitz V."/>
            <person name="Hugenholtz P."/>
            <person name="Kyrpides N.C."/>
            <person name="Klenk H.P."/>
        </authorList>
    </citation>
    <scope>NUCLEOTIDE SEQUENCE [LARGE SCALE GENOMIC DNA]</scope>
    <source>
        <strain evidence="14">ATCC 49924 / DSM 5501 / Z-7288</strain>
    </source>
</reference>
<keyword evidence="6" id="KW-0145">Chemotaxis</keyword>
<proteinExistence type="inferred from homology"/>
<protein>
    <recommendedName>
        <fullName evidence="4">Flagellar motor switch protein FliG</fullName>
    </recommendedName>
</protein>
<keyword evidence="9" id="KW-0975">Bacterial flagellum</keyword>
<dbReference type="AlphaFoldDB" id="D9QRK9"/>
<dbReference type="KEGG" id="aar:Acear_1645"/>
<organism evidence="13 14">
    <name type="scientific">Acetohalobium arabaticum (strain ATCC 49924 / DSM 5501 / Z-7288)</name>
    <dbReference type="NCBI Taxonomy" id="574087"/>
    <lineage>
        <taxon>Bacteria</taxon>
        <taxon>Bacillati</taxon>
        <taxon>Bacillota</taxon>
        <taxon>Clostridia</taxon>
        <taxon>Halanaerobiales</taxon>
        <taxon>Halobacteroidaceae</taxon>
        <taxon>Acetohalobium</taxon>
    </lineage>
</organism>
<keyword evidence="8" id="KW-0472">Membrane</keyword>
<feature type="domain" description="Flagellar motor switch protein FliG middle" evidence="11">
    <location>
        <begin position="117"/>
        <end position="191"/>
    </location>
</feature>
<dbReference type="Pfam" id="PF14842">
    <property type="entry name" value="FliG_N"/>
    <property type="match status" value="1"/>
</dbReference>
<sequence length="336" mass="37807">MAQLDNLSGKQKAAILLVSLGPDLSAEVMKHFDEDEIEELTLEIANLNKVPAETKDEVLDEFHQMCVAYDYLNQGGIGYAREVLTKALGERQAENVIDRLTSSLQVRPFDQLRKADPTQLLNFIQGEHPQTIALIMAYLNPNQASTILSALSPQQQTEVAKRIATMDRTSPEVIKEVERVLEQKLSSMMTNEYSTAGGLESIVDIINTVDRGTEKTILEDLDEDDPELAEDIRKRLFVFEDITLLTDQAVQLVLRDIDMEDLALALKTVDDEVSDKIFNNLSNRAADMLKEDMEFMGPVRVRDVEEAQQSIVNEIRRLEEMGEIVIDRGGEDEVIV</sequence>
<evidence type="ECO:0000256" key="8">
    <source>
        <dbReference type="ARBA" id="ARBA00023136"/>
    </source>
</evidence>
<dbReference type="Pfam" id="PF01706">
    <property type="entry name" value="FliG_C"/>
    <property type="match status" value="1"/>
</dbReference>
<evidence type="ECO:0000256" key="3">
    <source>
        <dbReference type="ARBA" id="ARBA00010299"/>
    </source>
</evidence>
<evidence type="ECO:0000259" key="12">
    <source>
        <dbReference type="Pfam" id="PF14842"/>
    </source>
</evidence>
<dbReference type="InterPro" id="IPR011002">
    <property type="entry name" value="FliG_a-hlx"/>
</dbReference>
<dbReference type="FunFam" id="1.10.220.30:FF:000001">
    <property type="entry name" value="Flagellar motor switch protein FliG"/>
    <property type="match status" value="1"/>
</dbReference>
<dbReference type="GO" id="GO:0003774">
    <property type="term" value="F:cytoskeletal motor activity"/>
    <property type="evidence" value="ECO:0007669"/>
    <property type="project" value="InterPro"/>
</dbReference>
<comment type="subcellular location">
    <subcellularLocation>
        <location evidence="1">Bacterial flagellum basal body</location>
    </subcellularLocation>
    <subcellularLocation>
        <location evidence="2">Cell membrane</location>
        <topology evidence="2">Peripheral membrane protein</topology>
        <orientation evidence="2">Cytoplasmic side</orientation>
    </subcellularLocation>
</comment>
<evidence type="ECO:0000313" key="13">
    <source>
        <dbReference type="EMBL" id="ADL13150.1"/>
    </source>
</evidence>
<dbReference type="PRINTS" id="PR00954">
    <property type="entry name" value="FLGMOTORFLIG"/>
</dbReference>
<evidence type="ECO:0000256" key="9">
    <source>
        <dbReference type="ARBA" id="ARBA00023143"/>
    </source>
</evidence>
<gene>
    <name evidence="13" type="ordered locus">Acear_1645</name>
</gene>
<dbReference type="eggNOG" id="COG1536">
    <property type="taxonomic scope" value="Bacteria"/>
</dbReference>
<dbReference type="GO" id="GO:0005886">
    <property type="term" value="C:plasma membrane"/>
    <property type="evidence" value="ECO:0007669"/>
    <property type="project" value="UniProtKB-SubCell"/>
</dbReference>
<dbReference type="PANTHER" id="PTHR30534">
    <property type="entry name" value="FLAGELLAR MOTOR SWITCH PROTEIN FLIG"/>
    <property type="match status" value="1"/>
</dbReference>
<keyword evidence="5" id="KW-1003">Cell membrane</keyword>
<evidence type="ECO:0000256" key="5">
    <source>
        <dbReference type="ARBA" id="ARBA00022475"/>
    </source>
</evidence>
<keyword evidence="13" id="KW-0969">Cilium</keyword>
<keyword evidence="7" id="KW-0283">Flagellar rotation</keyword>
<dbReference type="Gene3D" id="1.10.220.30">
    <property type="match status" value="3"/>
</dbReference>
<dbReference type="InterPro" id="IPR023087">
    <property type="entry name" value="Flg_Motor_Flig_C"/>
</dbReference>
<dbReference type="InterPro" id="IPR000090">
    <property type="entry name" value="Flg_Motor_Flig"/>
</dbReference>
<comment type="similarity">
    <text evidence="3">Belongs to the FliG family.</text>
</comment>
<dbReference type="PANTHER" id="PTHR30534:SF0">
    <property type="entry name" value="FLAGELLAR MOTOR SWITCH PROTEIN FLIG"/>
    <property type="match status" value="1"/>
</dbReference>